<dbReference type="InParanoid" id="A0A165ANV7"/>
<feature type="region of interest" description="Disordered" evidence="1">
    <location>
        <begin position="137"/>
        <end position="161"/>
    </location>
</feature>
<evidence type="ECO:0000313" key="2">
    <source>
        <dbReference type="EMBL" id="KZS99371.1"/>
    </source>
</evidence>
<dbReference type="GeneID" id="63830771"/>
<gene>
    <name evidence="2" type="ORF">LAESUDRAFT_765619</name>
</gene>
<name>A0A165ANV7_9APHY</name>
<accession>A0A165ANV7</accession>
<evidence type="ECO:0000256" key="1">
    <source>
        <dbReference type="SAM" id="MobiDB-lite"/>
    </source>
</evidence>
<feature type="region of interest" description="Disordered" evidence="1">
    <location>
        <begin position="78"/>
        <end position="108"/>
    </location>
</feature>
<dbReference type="Proteomes" id="UP000076871">
    <property type="component" value="Unassembled WGS sequence"/>
</dbReference>
<organism evidence="2 3">
    <name type="scientific">Laetiporus sulphureus 93-53</name>
    <dbReference type="NCBI Taxonomy" id="1314785"/>
    <lineage>
        <taxon>Eukaryota</taxon>
        <taxon>Fungi</taxon>
        <taxon>Dikarya</taxon>
        <taxon>Basidiomycota</taxon>
        <taxon>Agaricomycotina</taxon>
        <taxon>Agaricomycetes</taxon>
        <taxon>Polyporales</taxon>
        <taxon>Laetiporus</taxon>
    </lineage>
</organism>
<protein>
    <submittedName>
        <fullName evidence="2">Uncharacterized protein</fullName>
    </submittedName>
</protein>
<dbReference type="RefSeq" id="XP_040757112.1">
    <property type="nucleotide sequence ID" value="XM_040913743.1"/>
</dbReference>
<dbReference type="EMBL" id="KV427964">
    <property type="protein sequence ID" value="KZS99371.1"/>
    <property type="molecule type" value="Genomic_DNA"/>
</dbReference>
<evidence type="ECO:0000313" key="3">
    <source>
        <dbReference type="Proteomes" id="UP000076871"/>
    </source>
</evidence>
<reference evidence="2 3" key="1">
    <citation type="journal article" date="2016" name="Mol. Biol. Evol.">
        <title>Comparative Genomics of Early-Diverging Mushroom-Forming Fungi Provides Insights into the Origins of Lignocellulose Decay Capabilities.</title>
        <authorList>
            <person name="Nagy L.G."/>
            <person name="Riley R."/>
            <person name="Tritt A."/>
            <person name="Adam C."/>
            <person name="Daum C."/>
            <person name="Floudas D."/>
            <person name="Sun H."/>
            <person name="Yadav J.S."/>
            <person name="Pangilinan J."/>
            <person name="Larsson K.H."/>
            <person name="Matsuura K."/>
            <person name="Barry K."/>
            <person name="Labutti K."/>
            <person name="Kuo R."/>
            <person name="Ohm R.A."/>
            <person name="Bhattacharya S.S."/>
            <person name="Shirouzu T."/>
            <person name="Yoshinaga Y."/>
            <person name="Martin F.M."/>
            <person name="Grigoriev I.V."/>
            <person name="Hibbett D.S."/>
        </authorList>
    </citation>
    <scope>NUCLEOTIDE SEQUENCE [LARGE SCALE GENOMIC DNA]</scope>
    <source>
        <strain evidence="2 3">93-53</strain>
    </source>
</reference>
<proteinExistence type="predicted"/>
<keyword evidence="3" id="KW-1185">Reference proteome</keyword>
<sequence>MIIAQRDHGRTEPQFTFHQLGICSDYATELELPLDTPIDEYETAIAPAPCLRSAHTLPDTPEPDVESDAEGAPKVVTIKQEKGTAGPSRRKLVVPLPPRGHLDRPSKCPRFDDSDPDDIMMQHTHAGTIIVPSTKVLKPHSSKGKSHAKGSSKAVTVKSELIRAPPTVIEPSAASTQLEQMIELS</sequence>
<dbReference type="AlphaFoldDB" id="A0A165ANV7"/>
<feature type="compositionally biased region" description="Basic residues" evidence="1">
    <location>
        <begin position="137"/>
        <end position="150"/>
    </location>
</feature>